<name>A0A9J5XB71_SOLCO</name>
<evidence type="ECO:0000313" key="2">
    <source>
        <dbReference type="Proteomes" id="UP000824120"/>
    </source>
</evidence>
<accession>A0A9J5XB71</accession>
<dbReference type="AlphaFoldDB" id="A0A9J5XB71"/>
<gene>
    <name evidence="1" type="ORF">H5410_045305</name>
</gene>
<comment type="caution">
    <text evidence="1">The sequence shown here is derived from an EMBL/GenBank/DDBJ whole genome shotgun (WGS) entry which is preliminary data.</text>
</comment>
<organism evidence="1 2">
    <name type="scientific">Solanum commersonii</name>
    <name type="common">Commerson's wild potato</name>
    <name type="synonym">Commerson's nightshade</name>
    <dbReference type="NCBI Taxonomy" id="4109"/>
    <lineage>
        <taxon>Eukaryota</taxon>
        <taxon>Viridiplantae</taxon>
        <taxon>Streptophyta</taxon>
        <taxon>Embryophyta</taxon>
        <taxon>Tracheophyta</taxon>
        <taxon>Spermatophyta</taxon>
        <taxon>Magnoliopsida</taxon>
        <taxon>eudicotyledons</taxon>
        <taxon>Gunneridae</taxon>
        <taxon>Pentapetalae</taxon>
        <taxon>asterids</taxon>
        <taxon>lamiids</taxon>
        <taxon>Solanales</taxon>
        <taxon>Solanaceae</taxon>
        <taxon>Solanoideae</taxon>
        <taxon>Solaneae</taxon>
        <taxon>Solanum</taxon>
    </lineage>
</organism>
<protein>
    <submittedName>
        <fullName evidence="1">Uncharacterized protein</fullName>
    </submittedName>
</protein>
<proteinExistence type="predicted"/>
<dbReference type="Proteomes" id="UP000824120">
    <property type="component" value="Chromosome 9"/>
</dbReference>
<dbReference type="EMBL" id="JACXVP010000009">
    <property type="protein sequence ID" value="KAG5584871.1"/>
    <property type="molecule type" value="Genomic_DNA"/>
</dbReference>
<reference evidence="1 2" key="1">
    <citation type="submission" date="2020-09" db="EMBL/GenBank/DDBJ databases">
        <title>De no assembly of potato wild relative species, Solanum commersonii.</title>
        <authorList>
            <person name="Cho K."/>
        </authorList>
    </citation>
    <scope>NUCLEOTIDE SEQUENCE [LARGE SCALE GENOMIC DNA]</scope>
    <source>
        <strain evidence="1">LZ3.2</strain>
        <tissue evidence="1">Leaf</tissue>
    </source>
</reference>
<keyword evidence="2" id="KW-1185">Reference proteome</keyword>
<evidence type="ECO:0000313" key="1">
    <source>
        <dbReference type="EMBL" id="KAG5584871.1"/>
    </source>
</evidence>
<sequence>MPDKDCPLDLTLTEGPVKLGEPSDHSACHRVDWRGVAGLNSRRWIENGHVEPYGELGQACRTTRRFAK</sequence>